<dbReference type="InterPro" id="IPR018188">
    <property type="entry name" value="RNase_T2_His_AS_1"/>
</dbReference>
<dbReference type="SUPFAM" id="SSF55895">
    <property type="entry name" value="Ribonuclease Rh-like"/>
    <property type="match status" value="1"/>
</dbReference>
<accession>A0A377IZS2</accession>
<protein>
    <submittedName>
        <fullName evidence="3">Ribonuclease I</fullName>
    </submittedName>
</protein>
<dbReference type="Pfam" id="PF00445">
    <property type="entry name" value="Ribonuclease_T2"/>
    <property type="match status" value="1"/>
</dbReference>
<dbReference type="GO" id="GO:0003723">
    <property type="term" value="F:RNA binding"/>
    <property type="evidence" value="ECO:0007669"/>
    <property type="project" value="InterPro"/>
</dbReference>
<organism evidence="3 4">
    <name type="scientific">Haemophilus pittmaniae</name>
    <dbReference type="NCBI Taxonomy" id="249188"/>
    <lineage>
        <taxon>Bacteria</taxon>
        <taxon>Pseudomonadati</taxon>
        <taxon>Pseudomonadota</taxon>
        <taxon>Gammaproteobacteria</taxon>
        <taxon>Pasteurellales</taxon>
        <taxon>Pasteurellaceae</taxon>
        <taxon>Haemophilus</taxon>
    </lineage>
</organism>
<keyword evidence="4" id="KW-1185">Reference proteome</keyword>
<dbReference type="RefSeq" id="WP_115002975.1">
    <property type="nucleotide sequence ID" value="NZ_UGHS01000004.1"/>
</dbReference>
<evidence type="ECO:0000256" key="1">
    <source>
        <dbReference type="ARBA" id="ARBA00007469"/>
    </source>
</evidence>
<dbReference type="PROSITE" id="PS00531">
    <property type="entry name" value="RNASE_T2_2"/>
    <property type="match status" value="1"/>
</dbReference>
<dbReference type="GO" id="GO:0006401">
    <property type="term" value="P:RNA catabolic process"/>
    <property type="evidence" value="ECO:0007669"/>
    <property type="project" value="TreeGrafter"/>
</dbReference>
<dbReference type="Proteomes" id="UP000255264">
    <property type="component" value="Unassembled WGS sequence"/>
</dbReference>
<dbReference type="GO" id="GO:0033897">
    <property type="term" value="F:ribonuclease T2 activity"/>
    <property type="evidence" value="ECO:0007669"/>
    <property type="project" value="InterPro"/>
</dbReference>
<dbReference type="AlphaFoldDB" id="A0A377IZS2"/>
<dbReference type="PROSITE" id="PS00530">
    <property type="entry name" value="RNASE_T2_1"/>
    <property type="match status" value="1"/>
</dbReference>
<dbReference type="InterPro" id="IPR033130">
    <property type="entry name" value="RNase_T2_His_AS_2"/>
</dbReference>
<dbReference type="OrthoDB" id="4720638at2"/>
<evidence type="ECO:0000256" key="2">
    <source>
        <dbReference type="RuleBase" id="RU004328"/>
    </source>
</evidence>
<gene>
    <name evidence="3" type="ORF">NCTC13335_00901</name>
</gene>
<proteinExistence type="inferred from homology"/>
<sequence length="228" mass="25846">MKKSSSLAGILIASGFILWQFFQPSSQTVKTSQVDSPSYGDFGDYDASLHDDKIGQNKNAPTDYYMLVLSWSPAFCADMRTQFGTNLPQSAQYQCTGKSFGWVVHGLWPQNANALSVADHPRFCQGDLPPLPLSEIQPYLNISPGAKLLQGEWEKHGACAFADAQSYFRQEQALFNALNLPTQEMKRNELFRWMKTHNPQLNNAYLKASRNELFICYDKNWQVMDCPR</sequence>
<comment type="similarity">
    <text evidence="1 2">Belongs to the RNase T2 family.</text>
</comment>
<dbReference type="InterPro" id="IPR036430">
    <property type="entry name" value="RNase_T2-like_sf"/>
</dbReference>
<dbReference type="PANTHER" id="PTHR11240">
    <property type="entry name" value="RIBONUCLEASE T2"/>
    <property type="match status" value="1"/>
</dbReference>
<dbReference type="PANTHER" id="PTHR11240:SF22">
    <property type="entry name" value="RIBONUCLEASE T2"/>
    <property type="match status" value="1"/>
</dbReference>
<evidence type="ECO:0000313" key="3">
    <source>
        <dbReference type="EMBL" id="STO93037.1"/>
    </source>
</evidence>
<evidence type="ECO:0000313" key="4">
    <source>
        <dbReference type="Proteomes" id="UP000255264"/>
    </source>
</evidence>
<reference evidence="3 4" key="1">
    <citation type="submission" date="2018-06" db="EMBL/GenBank/DDBJ databases">
        <authorList>
            <consortium name="Pathogen Informatics"/>
            <person name="Doyle S."/>
        </authorList>
    </citation>
    <scope>NUCLEOTIDE SEQUENCE [LARGE SCALE GENOMIC DNA]</scope>
    <source>
        <strain evidence="3 4">NCTC13335</strain>
    </source>
</reference>
<name>A0A377IZS2_9PAST</name>
<dbReference type="InterPro" id="IPR001568">
    <property type="entry name" value="RNase_T2-like"/>
</dbReference>
<dbReference type="EMBL" id="UGHS01000004">
    <property type="protein sequence ID" value="STO93037.1"/>
    <property type="molecule type" value="Genomic_DNA"/>
</dbReference>
<dbReference type="Gene3D" id="3.90.730.10">
    <property type="entry name" value="Ribonuclease T2-like"/>
    <property type="match status" value="1"/>
</dbReference>